<reference evidence="11" key="1">
    <citation type="journal article" date="2013" name="Stand. Genomic Sci.">
        <title>Complete genome sequence of Desulfocapsa sulfexigens, a marine deltaproteobacterium specialized in disproportionating inorganic sulfur compounds.</title>
        <authorList>
            <person name="Finster K.W."/>
            <person name="Kjeldsen K.U."/>
            <person name="Kube M."/>
            <person name="Reinhardt R."/>
            <person name="Mussmann M."/>
            <person name="Amann R."/>
            <person name="Schreiber L."/>
        </authorList>
    </citation>
    <scope>NUCLEOTIDE SEQUENCE [LARGE SCALE GENOMIC DNA]</scope>
    <source>
        <strain evidence="11">DSM 10523 / SB164P1</strain>
    </source>
</reference>
<dbReference type="RefSeq" id="WP_015403854.1">
    <property type="nucleotide sequence ID" value="NC_020304.1"/>
</dbReference>
<organism evidence="10 11">
    <name type="scientific">Desulfocapsa sulfexigens (strain DSM 10523 / SB164P1)</name>
    <dbReference type="NCBI Taxonomy" id="1167006"/>
    <lineage>
        <taxon>Bacteria</taxon>
        <taxon>Pseudomonadati</taxon>
        <taxon>Thermodesulfobacteriota</taxon>
        <taxon>Desulfobulbia</taxon>
        <taxon>Desulfobulbales</taxon>
        <taxon>Desulfocapsaceae</taxon>
        <taxon>Desulfocapsa</taxon>
    </lineage>
</organism>
<evidence type="ECO:0000256" key="6">
    <source>
        <dbReference type="ARBA" id="ARBA00023136"/>
    </source>
</evidence>
<protein>
    <recommendedName>
        <fullName evidence="8">Outer membrane protein assembly factor BamA</fullName>
    </recommendedName>
</protein>
<dbReference type="PANTHER" id="PTHR12815">
    <property type="entry name" value="SORTING AND ASSEMBLY MACHINERY SAMM50 PROTEIN FAMILY MEMBER"/>
    <property type="match status" value="1"/>
</dbReference>
<dbReference type="InterPro" id="IPR039910">
    <property type="entry name" value="D15-like"/>
</dbReference>
<dbReference type="EMBL" id="CP003985">
    <property type="protein sequence ID" value="AGF78163.1"/>
    <property type="molecule type" value="Genomic_DNA"/>
</dbReference>
<dbReference type="InterPro" id="IPR023707">
    <property type="entry name" value="OM_assembly_BamA"/>
</dbReference>
<dbReference type="HAMAP" id="MF_01430">
    <property type="entry name" value="OM_assembly_BamA"/>
    <property type="match status" value="1"/>
</dbReference>
<dbReference type="InterPro" id="IPR010827">
    <property type="entry name" value="BamA/TamA_POTRA"/>
</dbReference>
<feature type="domain" description="POTRA" evidence="9">
    <location>
        <begin position="417"/>
        <end position="495"/>
    </location>
</feature>
<dbReference type="Pfam" id="PF01103">
    <property type="entry name" value="Omp85"/>
    <property type="match status" value="1"/>
</dbReference>
<dbReference type="STRING" id="1167006.UWK_01605"/>
<evidence type="ECO:0000313" key="10">
    <source>
        <dbReference type="EMBL" id="AGF78163.1"/>
    </source>
</evidence>
<evidence type="ECO:0000256" key="1">
    <source>
        <dbReference type="ARBA" id="ARBA00004370"/>
    </source>
</evidence>
<proteinExistence type="inferred from homology"/>
<evidence type="ECO:0000256" key="8">
    <source>
        <dbReference type="NCBIfam" id="TIGR03303"/>
    </source>
</evidence>
<keyword evidence="4" id="KW-0732">Signal</keyword>
<comment type="subcellular location">
    <subcellularLocation>
        <location evidence="1">Membrane</location>
    </subcellularLocation>
</comment>
<dbReference type="InterPro" id="IPR000184">
    <property type="entry name" value="Bac_surfAg_D15"/>
</dbReference>
<dbReference type="NCBIfam" id="TIGR03303">
    <property type="entry name" value="OM_YaeT"/>
    <property type="match status" value="1"/>
</dbReference>
<name>M1P3V3_DESSD</name>
<dbReference type="Pfam" id="PF07244">
    <property type="entry name" value="POTRA"/>
    <property type="match status" value="5"/>
</dbReference>
<dbReference type="GO" id="GO:0009279">
    <property type="term" value="C:cell outer membrane"/>
    <property type="evidence" value="ECO:0007669"/>
    <property type="project" value="UniProtKB-UniRule"/>
</dbReference>
<keyword evidence="2" id="KW-1134">Transmembrane beta strand</keyword>
<keyword evidence="5" id="KW-0677">Repeat</keyword>
<evidence type="ECO:0000256" key="5">
    <source>
        <dbReference type="ARBA" id="ARBA00022737"/>
    </source>
</evidence>
<sequence>MSHSRKVIASSDPFTKQKHKQASLLLVFLASLCLLFPGLATAIEQNTTYLPLKINSPADQQTIADQTDSALANALFPTSFTMMSREEAEKLVSYAGVWPPEAKSLQKIAATTGLDYVAVGSLTVIGEQISIDYKVFDLLSPGSPKYYYRHGESMENLGGTLSEVIGEVISYTERDFIIATITPSGNKRIDSGAISRQIKTKSGDFYNPTTLREDLKAIFKMGYFEDVRIEVEESEAGKIVTFEVTEKPIIRSIEYSGLDALTEIEVSEAANIGINTILNSNKINNGADAIKALYKSKGYYNTSVTAQISYPDDEHAELRYVIVEGDKIYIKEINFIGNKSFDDDDLEDVIESGTKNWLSWLTETGLMKQQMLAQDVARLGSFYNNQGFLEVKIGNPTVTQEDDWLYITFTIEEGPRYRVGTVSFTGDLIVDQQELRSLLTIQNEEFINRQILREDILKLTDFYSEQGFAFADIRPKTNRSATGARVDVVIDIKKGDLVYIQRVAIKGNSRTRDNVIRRELKIAEGGVFDSKAIRISTQRLQRLDFFEEVNIVPEPALDPSKMNVTVNVKEKSTGQFSIGAGYSSVDSLMLMGEISENNFLGRGDRLSLAANISGNSNRYNLSYTNPHLRDSDLSVGADIFNWFREYDDYDKDSRGGALRFGYPLFERWRGYGSYSYTDTTLSNVSEFASQIIVDSMDINVTSAVKFGLIRDTRDRINGASRGSENSITVKYAGGPFGGDAEFTKLEAFTSWYFPMPWTTVFHFKAAAGQIWENETGKLPVYERFYLGGINTIRGYEYGKASPIDPETGDRIGGDKMWYTNLEYIFPLLPEAGVQGVIFLDAGKVVADDEDWNLDSYNKGTGIEFRWLSPMGPLRLVWGYNLDPEPDEDTTVWDFSIGGSF</sequence>
<dbReference type="Proteomes" id="UP000011721">
    <property type="component" value="Chromosome"/>
</dbReference>
<dbReference type="HOGENOM" id="CLU_007664_1_1_7"/>
<keyword evidence="11" id="KW-1185">Reference proteome</keyword>
<dbReference type="Gene3D" id="3.10.20.310">
    <property type="entry name" value="membrane protein fhac"/>
    <property type="match status" value="5"/>
</dbReference>
<dbReference type="Gene3D" id="2.40.160.50">
    <property type="entry name" value="membrane protein fhac: a member of the omp85/tpsb transporter family"/>
    <property type="match status" value="1"/>
</dbReference>
<evidence type="ECO:0000256" key="7">
    <source>
        <dbReference type="ARBA" id="ARBA00023237"/>
    </source>
</evidence>
<dbReference type="KEGG" id="dsf:UWK_01605"/>
<dbReference type="PANTHER" id="PTHR12815:SF47">
    <property type="entry name" value="TRANSLOCATION AND ASSEMBLY MODULE SUBUNIT TAMA"/>
    <property type="match status" value="1"/>
</dbReference>
<evidence type="ECO:0000256" key="2">
    <source>
        <dbReference type="ARBA" id="ARBA00022452"/>
    </source>
</evidence>
<feature type="domain" description="POTRA" evidence="9">
    <location>
        <begin position="248"/>
        <end position="325"/>
    </location>
</feature>
<keyword evidence="3" id="KW-0812">Transmembrane</keyword>
<evidence type="ECO:0000256" key="4">
    <source>
        <dbReference type="ARBA" id="ARBA00022729"/>
    </source>
</evidence>
<evidence type="ECO:0000313" key="11">
    <source>
        <dbReference type="Proteomes" id="UP000011721"/>
    </source>
</evidence>
<feature type="domain" description="POTRA" evidence="9">
    <location>
        <begin position="498"/>
        <end position="571"/>
    </location>
</feature>
<keyword evidence="7" id="KW-0998">Cell outer membrane</keyword>
<dbReference type="InterPro" id="IPR034746">
    <property type="entry name" value="POTRA"/>
</dbReference>
<dbReference type="eggNOG" id="COG4775">
    <property type="taxonomic scope" value="Bacteria"/>
</dbReference>
<evidence type="ECO:0000256" key="3">
    <source>
        <dbReference type="ARBA" id="ARBA00022692"/>
    </source>
</evidence>
<dbReference type="PATRIC" id="fig|1167006.5.peg.1768"/>
<dbReference type="PROSITE" id="PS51779">
    <property type="entry name" value="POTRA"/>
    <property type="match status" value="4"/>
</dbReference>
<dbReference type="AlphaFoldDB" id="M1P3V3"/>
<dbReference type="GO" id="GO:0071709">
    <property type="term" value="P:membrane assembly"/>
    <property type="evidence" value="ECO:0007669"/>
    <property type="project" value="InterPro"/>
</dbReference>
<evidence type="ECO:0000259" key="9">
    <source>
        <dbReference type="PROSITE" id="PS51779"/>
    </source>
</evidence>
<feature type="domain" description="POTRA" evidence="9">
    <location>
        <begin position="176"/>
        <end position="247"/>
    </location>
</feature>
<gene>
    <name evidence="10" type="ordered locus">UWK_01605</name>
</gene>
<accession>M1P3V3</accession>
<dbReference type="PIRSF" id="PIRSF006076">
    <property type="entry name" value="OM_assembly_OMP85"/>
    <property type="match status" value="1"/>
</dbReference>
<keyword evidence="6" id="KW-0472">Membrane</keyword>